<dbReference type="AlphaFoldDB" id="A0A0K8TKW8"/>
<comment type="function">
    <text evidence="6">Involved in transvection phenomena (= synapsis-dependent gene expression), where the synaptic pairing of chromosomes carrying genes with which zeste interacts influences the expression of these genes. Zeste binds to DNA and stimulates transcription from a nearby promoter.</text>
</comment>
<name>A0A0K8TKW8_TABBR</name>
<protein>
    <recommendedName>
        <fullName evidence="2">Regulatory protein zeste</fullName>
    </recommendedName>
</protein>
<dbReference type="GO" id="GO:0003677">
    <property type="term" value="F:DNA binding"/>
    <property type="evidence" value="ECO:0007669"/>
    <property type="project" value="UniProtKB-KW"/>
</dbReference>
<keyword evidence="3" id="KW-0805">Transcription regulation</keyword>
<sequence>RHPSKQQREYIINYIDEHRELLMNKHWKENRQGWLDLANALNSLEGASKSVAEWRKIWADMALRAMNRSRCLKNYDPLETGKIHSEDEVKMASIIEFMKDMKEKEADKLDESINIIEEEQQQHQRITVRPDLVDPTYVVSDSSDVEPATTHTQNHVPYPHQAHMYHMGPSSYLGRTPHQQQPIDTVIINDDEPVNGHSSPEPQFDAALIRKEKLAIKRKRLELEERKTLAQERQAKALRRLAEIEEENTNSLQSLLLKLI</sequence>
<accession>A0A0K8TKW8</accession>
<dbReference type="Pfam" id="PF13873">
    <property type="entry name" value="Myb_DNA-bind_5"/>
    <property type="match status" value="1"/>
</dbReference>
<evidence type="ECO:0000256" key="3">
    <source>
        <dbReference type="ARBA" id="ARBA00023015"/>
    </source>
</evidence>
<evidence type="ECO:0000256" key="2">
    <source>
        <dbReference type="ARBA" id="ARBA00016807"/>
    </source>
</evidence>
<evidence type="ECO:0000259" key="7">
    <source>
        <dbReference type="Pfam" id="PF13873"/>
    </source>
</evidence>
<dbReference type="EMBL" id="GDAI01002822">
    <property type="protein sequence ID" value="JAI14781.1"/>
    <property type="molecule type" value="mRNA"/>
</dbReference>
<comment type="subunit">
    <text evidence="1">Self-associates forming complexes of several hundred monomers.</text>
</comment>
<evidence type="ECO:0000256" key="6">
    <source>
        <dbReference type="ARBA" id="ARBA00025466"/>
    </source>
</evidence>
<feature type="domain" description="Myb/SANT-like DNA-binding" evidence="7">
    <location>
        <begin position="4"/>
        <end position="64"/>
    </location>
</feature>
<organism evidence="8">
    <name type="scientific">Tabanus bromius</name>
    <name type="common">Band-eyed brown horse fly</name>
    <dbReference type="NCBI Taxonomy" id="304241"/>
    <lineage>
        <taxon>Eukaryota</taxon>
        <taxon>Metazoa</taxon>
        <taxon>Ecdysozoa</taxon>
        <taxon>Arthropoda</taxon>
        <taxon>Hexapoda</taxon>
        <taxon>Insecta</taxon>
        <taxon>Pterygota</taxon>
        <taxon>Neoptera</taxon>
        <taxon>Endopterygota</taxon>
        <taxon>Diptera</taxon>
        <taxon>Brachycera</taxon>
        <taxon>Tabanomorpha</taxon>
        <taxon>Tabanoidea</taxon>
        <taxon>Tabanidae</taxon>
        <taxon>Tabanus</taxon>
    </lineage>
</organism>
<evidence type="ECO:0000256" key="4">
    <source>
        <dbReference type="ARBA" id="ARBA00023125"/>
    </source>
</evidence>
<proteinExistence type="evidence at transcript level"/>
<keyword evidence="4" id="KW-0238">DNA-binding</keyword>
<feature type="non-terminal residue" evidence="8">
    <location>
        <position position="1"/>
    </location>
</feature>
<reference evidence="8" key="1">
    <citation type="journal article" date="2015" name="Insect Biochem. Mol. Biol.">
        <title>An insight into the sialome of the horse fly, Tabanus bromius.</title>
        <authorList>
            <person name="Ribeiro J.M."/>
            <person name="Kazimirova M."/>
            <person name="Takac P."/>
            <person name="Andersen J.F."/>
            <person name="Francischetti I.M."/>
        </authorList>
    </citation>
    <scope>NUCLEOTIDE SEQUENCE</scope>
</reference>
<evidence type="ECO:0000256" key="5">
    <source>
        <dbReference type="ARBA" id="ARBA00023163"/>
    </source>
</evidence>
<evidence type="ECO:0000256" key="1">
    <source>
        <dbReference type="ARBA" id="ARBA00011764"/>
    </source>
</evidence>
<evidence type="ECO:0000313" key="8">
    <source>
        <dbReference type="EMBL" id="JAI14781.1"/>
    </source>
</evidence>
<keyword evidence="5" id="KW-0804">Transcription</keyword>
<dbReference type="InterPro" id="IPR028002">
    <property type="entry name" value="Myb_DNA-bind_5"/>
</dbReference>